<feature type="compositionally biased region" description="Pro residues" evidence="8">
    <location>
        <begin position="919"/>
        <end position="938"/>
    </location>
</feature>
<feature type="compositionally biased region" description="Polar residues" evidence="8">
    <location>
        <begin position="72"/>
        <end position="87"/>
    </location>
</feature>
<keyword evidence="3" id="KW-0418">Kinase</keyword>
<dbReference type="InterPro" id="IPR051681">
    <property type="entry name" value="Ser/Thr_Kinases-Pseudokinases"/>
</dbReference>
<accession>A0A0G4GY53</accession>
<evidence type="ECO:0000256" key="3">
    <source>
        <dbReference type="ARBA" id="ARBA00022777"/>
    </source>
</evidence>
<dbReference type="InterPro" id="IPR008271">
    <property type="entry name" value="Ser/Thr_kinase_AS"/>
</dbReference>
<feature type="region of interest" description="Disordered" evidence="8">
    <location>
        <begin position="865"/>
        <end position="890"/>
    </location>
</feature>
<feature type="region of interest" description="Disordered" evidence="8">
    <location>
        <begin position="1"/>
        <end position="327"/>
    </location>
</feature>
<dbReference type="PANTHER" id="PTHR44329:SF298">
    <property type="entry name" value="MIXED LINEAGE KINASE DOMAIN-LIKE PROTEIN"/>
    <property type="match status" value="1"/>
</dbReference>
<organism evidence="10">
    <name type="scientific">Chromera velia CCMP2878</name>
    <dbReference type="NCBI Taxonomy" id="1169474"/>
    <lineage>
        <taxon>Eukaryota</taxon>
        <taxon>Sar</taxon>
        <taxon>Alveolata</taxon>
        <taxon>Colpodellida</taxon>
        <taxon>Chromeraceae</taxon>
        <taxon>Chromera</taxon>
    </lineage>
</organism>
<feature type="compositionally biased region" description="Polar residues" evidence="8">
    <location>
        <begin position="991"/>
        <end position="1001"/>
    </location>
</feature>
<dbReference type="GO" id="GO:0005524">
    <property type="term" value="F:ATP binding"/>
    <property type="evidence" value="ECO:0007669"/>
    <property type="project" value="UniProtKB-UniRule"/>
</dbReference>
<feature type="binding site" evidence="7">
    <location>
        <position position="530"/>
    </location>
    <ligand>
        <name>ATP</name>
        <dbReference type="ChEBI" id="CHEBI:30616"/>
    </ligand>
</feature>
<dbReference type="Pfam" id="PF00069">
    <property type="entry name" value="Pkinase"/>
    <property type="match status" value="1"/>
</dbReference>
<dbReference type="EMBL" id="CDMZ01001663">
    <property type="protein sequence ID" value="CEM35901.1"/>
    <property type="molecule type" value="Genomic_DNA"/>
</dbReference>
<dbReference type="Gene3D" id="1.10.510.10">
    <property type="entry name" value="Transferase(Phosphotransferase) domain 1"/>
    <property type="match status" value="1"/>
</dbReference>
<feature type="compositionally biased region" description="Low complexity" evidence="8">
    <location>
        <begin position="217"/>
        <end position="230"/>
    </location>
</feature>
<evidence type="ECO:0000256" key="7">
    <source>
        <dbReference type="PROSITE-ProRule" id="PRU10141"/>
    </source>
</evidence>
<protein>
    <recommendedName>
        <fullName evidence="9">Protein kinase domain-containing protein</fullName>
    </recommendedName>
</protein>
<feature type="region of interest" description="Disordered" evidence="8">
    <location>
        <begin position="354"/>
        <end position="434"/>
    </location>
</feature>
<sequence>MTGDGKEGGGRLGCCPFFRRRNQKPYYDEEPREDIVSGQQEARSQGEGVGVGGDGFGQGEGVSGTPAGNILTPPQLNNGESPVSSVRQGAAPPSGSPSRAHSPAPLQSPSTHPPSDMPGPPPALIDAGPFAALLADPGQPHPPPSLIDGPGPMPGPPNTALQQPVAAGAGARQWPAAFPPSSPNPPSPSQIGQAERQGDPLAISECFPSPNPVQVKPGPAMMAGPIGPIPRTGFLVTPPNERQRGTDALKQQHQARPQDQGVPRSAPPSCVDPHSHRHPAGAAMAAGAVPFSVSWRPLDPPQDREKEGTQGNGGDGTRQAAPVCVNAADAADGSTQLVSPAAGRFLVAPNSVPPPGAAASGSASATPVSGGAGGMPSQGAVQEISGGAQVPVQPVGASPLDAVSGGEAVRLQEESERRRQREAHQQKYAQRQSEQLDAVIQREGVVVNGWGQHHQRGGVGIAGGNFDVRQAEADRAAAEMRRRQLASEVESICQSWKVNYQEVKRGEMLGQGSFSYVYQAEWRSTEVALKVLNQNVMDPQLAADPEKHERQLREFLRELKVLAGVRHPNLVLFMGACTSPHFCIVTELCKGGDLYALLHTPGMTLSWQQKLKIALDVASGCAFMHSQDPPIIHRDLKSLNVLLVAPIKRTDDVPQAKVNDFGLARITSELAGSPTGHTMKSWGPSVGANSERDGGGGGSPSNDMYVGSQANQGTLYWMAPELFGQDSKYNEKVDVYAFGIVLFEIITQQDPYPPEQTTADFFVQFQRNIVEKEYRPELYLLPDGTPQILSTLMTRCWAGAVNSRPTFEEIVSTLKGIVTPKGVPILKKRPSPLQQTRQQQHLAAPYHYPHHRVVYPHHRAYALAPHGAHGGRVHPPAPAPPSTVSAAPAQPFAPGVSYHPNASAAGPAHGVAPVAYTPAHPPPGPPLIPVPQPQPGAPHPAITGGRRASPPPPAAMGVPHHYYAHPPRALGPTPLRPAAGPQQGQGGTPTVSQAPWGTPSQVIAPAYPPPQAAHPMTLQQHQHQPPLHAVPPQAQQAQ</sequence>
<dbReference type="PANTHER" id="PTHR44329">
    <property type="entry name" value="SERINE/THREONINE-PROTEIN KINASE TNNI3K-RELATED"/>
    <property type="match status" value="1"/>
</dbReference>
<reference evidence="10" key="1">
    <citation type="submission" date="2014-11" db="EMBL/GenBank/DDBJ databases">
        <authorList>
            <person name="Otto D Thomas"/>
            <person name="Naeem Raeece"/>
        </authorList>
    </citation>
    <scope>NUCLEOTIDE SEQUENCE</scope>
</reference>
<feature type="compositionally biased region" description="Pro residues" evidence="8">
    <location>
        <begin position="111"/>
        <end position="123"/>
    </location>
</feature>
<feature type="region of interest" description="Disordered" evidence="8">
    <location>
        <begin position="674"/>
        <end position="705"/>
    </location>
</feature>
<evidence type="ECO:0000256" key="2">
    <source>
        <dbReference type="ARBA" id="ARBA00022741"/>
    </source>
</evidence>
<feature type="domain" description="Protein kinase" evidence="9">
    <location>
        <begin position="503"/>
        <end position="826"/>
    </location>
</feature>
<dbReference type="GO" id="GO:0004674">
    <property type="term" value="F:protein serine/threonine kinase activity"/>
    <property type="evidence" value="ECO:0007669"/>
    <property type="project" value="UniProtKB-EC"/>
</dbReference>
<feature type="compositionally biased region" description="Low complexity" evidence="8">
    <location>
        <begin position="1013"/>
        <end position="1038"/>
    </location>
</feature>
<keyword evidence="2 7" id="KW-0547">Nucleotide-binding</keyword>
<dbReference type="InterPro" id="IPR000719">
    <property type="entry name" value="Prot_kinase_dom"/>
</dbReference>
<evidence type="ECO:0000256" key="4">
    <source>
        <dbReference type="ARBA" id="ARBA00022840"/>
    </source>
</evidence>
<comment type="catalytic activity">
    <reaction evidence="5">
        <text>L-threonyl-[protein] + ATP = O-phospho-L-threonyl-[protein] + ADP + H(+)</text>
        <dbReference type="Rhea" id="RHEA:46608"/>
        <dbReference type="Rhea" id="RHEA-COMP:11060"/>
        <dbReference type="Rhea" id="RHEA-COMP:11605"/>
        <dbReference type="ChEBI" id="CHEBI:15378"/>
        <dbReference type="ChEBI" id="CHEBI:30013"/>
        <dbReference type="ChEBI" id="CHEBI:30616"/>
        <dbReference type="ChEBI" id="CHEBI:61977"/>
        <dbReference type="ChEBI" id="CHEBI:456216"/>
        <dbReference type="EC" id="2.7.11.1"/>
    </reaction>
</comment>
<evidence type="ECO:0000259" key="9">
    <source>
        <dbReference type="PROSITE" id="PS50011"/>
    </source>
</evidence>
<dbReference type="PROSITE" id="PS00107">
    <property type="entry name" value="PROTEIN_KINASE_ATP"/>
    <property type="match status" value="1"/>
</dbReference>
<evidence type="ECO:0000256" key="5">
    <source>
        <dbReference type="ARBA" id="ARBA00047899"/>
    </source>
</evidence>
<keyword evidence="4 7" id="KW-0067">ATP-binding</keyword>
<dbReference type="PROSITE" id="PS50011">
    <property type="entry name" value="PROTEIN_KINASE_DOM"/>
    <property type="match status" value="1"/>
</dbReference>
<feature type="compositionally biased region" description="Basic and acidic residues" evidence="8">
    <location>
        <begin position="26"/>
        <end position="35"/>
    </location>
</feature>
<feature type="compositionally biased region" description="Low complexity" evidence="8">
    <location>
        <begin position="357"/>
        <end position="369"/>
    </location>
</feature>
<gene>
    <name evidence="10" type="ORF">Cvel_23825</name>
</gene>
<comment type="catalytic activity">
    <reaction evidence="6">
        <text>L-seryl-[protein] + ATP = O-phospho-L-seryl-[protein] + ADP + H(+)</text>
        <dbReference type="Rhea" id="RHEA:17989"/>
        <dbReference type="Rhea" id="RHEA-COMP:9863"/>
        <dbReference type="Rhea" id="RHEA-COMP:11604"/>
        <dbReference type="ChEBI" id="CHEBI:15378"/>
        <dbReference type="ChEBI" id="CHEBI:29999"/>
        <dbReference type="ChEBI" id="CHEBI:30616"/>
        <dbReference type="ChEBI" id="CHEBI:83421"/>
        <dbReference type="ChEBI" id="CHEBI:456216"/>
        <dbReference type="EC" id="2.7.11.1"/>
    </reaction>
</comment>
<dbReference type="InterPro" id="IPR011009">
    <property type="entry name" value="Kinase-like_dom_sf"/>
</dbReference>
<name>A0A0G4GY53_9ALVE</name>
<feature type="compositionally biased region" description="Pro residues" evidence="8">
    <location>
        <begin position="139"/>
        <end position="157"/>
    </location>
</feature>
<evidence type="ECO:0000256" key="6">
    <source>
        <dbReference type="ARBA" id="ARBA00048679"/>
    </source>
</evidence>
<feature type="compositionally biased region" description="Basic and acidic residues" evidence="8">
    <location>
        <begin position="410"/>
        <end position="425"/>
    </location>
</feature>
<evidence type="ECO:0000256" key="1">
    <source>
        <dbReference type="ARBA" id="ARBA00022679"/>
    </source>
</evidence>
<feature type="compositionally biased region" description="Gly residues" evidence="8">
    <location>
        <begin position="47"/>
        <end position="62"/>
    </location>
</feature>
<proteinExistence type="predicted"/>
<dbReference type="CDD" id="cd13999">
    <property type="entry name" value="STKc_MAP3K-like"/>
    <property type="match status" value="1"/>
</dbReference>
<keyword evidence="1" id="KW-0808">Transferase</keyword>
<dbReference type="Gene3D" id="3.30.200.20">
    <property type="entry name" value="Phosphorylase Kinase, domain 1"/>
    <property type="match status" value="1"/>
</dbReference>
<evidence type="ECO:0000256" key="8">
    <source>
        <dbReference type="SAM" id="MobiDB-lite"/>
    </source>
</evidence>
<dbReference type="PROSITE" id="PS00108">
    <property type="entry name" value="PROTEIN_KINASE_ST"/>
    <property type="match status" value="1"/>
</dbReference>
<dbReference type="InterPro" id="IPR017441">
    <property type="entry name" value="Protein_kinase_ATP_BS"/>
</dbReference>
<evidence type="ECO:0000313" key="10">
    <source>
        <dbReference type="EMBL" id="CEM35901.1"/>
    </source>
</evidence>
<dbReference type="FunFam" id="3.30.200.20:FF:000034">
    <property type="entry name" value="Kinase suppressor of Ras 1"/>
    <property type="match status" value="1"/>
</dbReference>
<dbReference type="VEuPathDB" id="CryptoDB:Cvel_23825"/>
<dbReference type="AlphaFoldDB" id="A0A0G4GY53"/>
<feature type="region of interest" description="Disordered" evidence="8">
    <location>
        <begin position="913"/>
        <end position="1038"/>
    </location>
</feature>
<dbReference type="SMART" id="SM00220">
    <property type="entry name" value="S_TKc"/>
    <property type="match status" value="1"/>
</dbReference>
<dbReference type="SUPFAM" id="SSF56112">
    <property type="entry name" value="Protein kinase-like (PK-like)"/>
    <property type="match status" value="1"/>
</dbReference>
<feature type="compositionally biased region" description="Pro residues" evidence="8">
    <location>
        <begin position="177"/>
        <end position="188"/>
    </location>
</feature>